<feature type="region of interest" description="Disordered" evidence="1">
    <location>
        <begin position="101"/>
        <end position="137"/>
    </location>
</feature>
<name>A0ABQ0KYM1_MYCCL</name>
<dbReference type="EMBL" id="DF839222">
    <property type="protein sequence ID" value="GAT43710.1"/>
    <property type="molecule type" value="Genomic_DNA"/>
</dbReference>
<feature type="compositionally biased region" description="Low complexity" evidence="1">
    <location>
        <begin position="159"/>
        <end position="171"/>
    </location>
</feature>
<evidence type="ECO:0000256" key="1">
    <source>
        <dbReference type="SAM" id="MobiDB-lite"/>
    </source>
</evidence>
<proteinExistence type="predicted"/>
<evidence type="ECO:0000313" key="3">
    <source>
        <dbReference type="Proteomes" id="UP000815677"/>
    </source>
</evidence>
<accession>A0ABQ0KYM1</accession>
<reference evidence="2" key="1">
    <citation type="submission" date="2014-09" db="EMBL/GenBank/DDBJ databases">
        <title>Genome sequence of the luminous mushroom Mycena chlorophos for searching fungal bioluminescence genes.</title>
        <authorList>
            <person name="Tanaka Y."/>
            <person name="Kasuga D."/>
            <person name="Oba Y."/>
            <person name="Hase S."/>
            <person name="Sato K."/>
            <person name="Oba Y."/>
            <person name="Sakakibara Y."/>
        </authorList>
    </citation>
    <scope>NUCLEOTIDE SEQUENCE</scope>
</reference>
<evidence type="ECO:0000313" key="2">
    <source>
        <dbReference type="EMBL" id="GAT43710.1"/>
    </source>
</evidence>
<gene>
    <name evidence="2" type="ORF">MCHLO_01380</name>
</gene>
<sequence>MNQAPHRFTVSGSYGPSPTAVMRMPLLKRIAIALRACVRAFSDPYAVQVGFSTHGLQSIEVSVYGGGGGGAYQPRGDLGSPTRTIGSGGGASVLGEILAKRPNPSPNLQTDSEGHLSREPTGLTSETKAIQNPDVEREGLRIGRQELSILTTSDRESGSRSCCSSIQSGSDPIGPDLDGLPSQRRVPL</sequence>
<feature type="region of interest" description="Disordered" evidence="1">
    <location>
        <begin position="151"/>
        <end position="188"/>
    </location>
</feature>
<keyword evidence="3" id="KW-1185">Reference proteome</keyword>
<protein>
    <submittedName>
        <fullName evidence="2">Uncharacterized protein</fullName>
    </submittedName>
</protein>
<organism evidence="2 3">
    <name type="scientific">Mycena chlorophos</name>
    <name type="common">Agaric fungus</name>
    <name type="synonym">Agaricus chlorophos</name>
    <dbReference type="NCBI Taxonomy" id="658473"/>
    <lineage>
        <taxon>Eukaryota</taxon>
        <taxon>Fungi</taxon>
        <taxon>Dikarya</taxon>
        <taxon>Basidiomycota</taxon>
        <taxon>Agaricomycotina</taxon>
        <taxon>Agaricomycetes</taxon>
        <taxon>Agaricomycetidae</taxon>
        <taxon>Agaricales</taxon>
        <taxon>Marasmiineae</taxon>
        <taxon>Mycenaceae</taxon>
        <taxon>Mycena</taxon>
    </lineage>
</organism>
<dbReference type="Proteomes" id="UP000815677">
    <property type="component" value="Unassembled WGS sequence"/>
</dbReference>